<evidence type="ECO:0000313" key="4">
    <source>
        <dbReference type="Proteomes" id="UP001199916"/>
    </source>
</evidence>
<proteinExistence type="predicted"/>
<dbReference type="RefSeq" id="WP_233696033.1">
    <property type="nucleotide sequence ID" value="NZ_JAJNBZ010000003.1"/>
</dbReference>
<accession>A0ABS8YBF1</accession>
<dbReference type="Proteomes" id="UP001199916">
    <property type="component" value="Unassembled WGS sequence"/>
</dbReference>
<dbReference type="PROSITE" id="PS51257">
    <property type="entry name" value="PROKAR_LIPOPROTEIN"/>
    <property type="match status" value="1"/>
</dbReference>
<reference evidence="3 4" key="1">
    <citation type="submission" date="2021-11" db="EMBL/GenBank/DDBJ databases">
        <title>Draft genome sequence of Paenibacillus profundus YoMME, a new Gram-positive bacteria with exoelectrogenic properties.</title>
        <authorList>
            <person name="Hubenova Y."/>
            <person name="Hubenova E."/>
            <person name="Manasiev Y."/>
            <person name="Peykov S."/>
            <person name="Mitov M."/>
        </authorList>
    </citation>
    <scope>NUCLEOTIDE SEQUENCE [LARGE SCALE GENOMIC DNA]</scope>
    <source>
        <strain evidence="3 4">YoMME</strain>
    </source>
</reference>
<feature type="chain" id="PRO_5046427097" description="Lipoprotein" evidence="2">
    <location>
        <begin position="20"/>
        <end position="237"/>
    </location>
</feature>
<keyword evidence="2" id="KW-0732">Signal</keyword>
<evidence type="ECO:0000256" key="1">
    <source>
        <dbReference type="SAM" id="MobiDB-lite"/>
    </source>
</evidence>
<organism evidence="3 4">
    <name type="scientific">Paenibacillus profundus</name>
    <dbReference type="NCBI Taxonomy" id="1173085"/>
    <lineage>
        <taxon>Bacteria</taxon>
        <taxon>Bacillati</taxon>
        <taxon>Bacillota</taxon>
        <taxon>Bacilli</taxon>
        <taxon>Bacillales</taxon>
        <taxon>Paenibacillaceae</taxon>
        <taxon>Paenibacillus</taxon>
    </lineage>
</organism>
<dbReference type="EMBL" id="JAJNBZ010000003">
    <property type="protein sequence ID" value="MCE5168886.1"/>
    <property type="molecule type" value="Genomic_DNA"/>
</dbReference>
<evidence type="ECO:0008006" key="5">
    <source>
        <dbReference type="Google" id="ProtNLM"/>
    </source>
</evidence>
<feature type="signal peptide" evidence="2">
    <location>
        <begin position="1"/>
        <end position="19"/>
    </location>
</feature>
<sequence length="237" mass="25952">MRKRKVLLLILMSITIISACGNNDSKNNNANNTAKQQEVETENEKLKAEAEKLKKELAEKEAEGAIAQKKTEEKASAKENSQKTYAANAMSLIVPHLAENTAIDEKTYNYIVDHYELFPAVTSESKSAAKAEVDASITTRHLLKNIKPYLDKMVTVSGFVEEIEEEETEIGTIASIHIIDDNDNSVVGVFMDSTGDILDGDNVTMTGVPTTVYSFDNVSGGTTIAILFTLSTIQKTQ</sequence>
<evidence type="ECO:0000256" key="2">
    <source>
        <dbReference type="SAM" id="SignalP"/>
    </source>
</evidence>
<feature type="compositionally biased region" description="Basic and acidic residues" evidence="1">
    <location>
        <begin position="42"/>
        <end position="80"/>
    </location>
</feature>
<comment type="caution">
    <text evidence="3">The sequence shown here is derived from an EMBL/GenBank/DDBJ whole genome shotgun (WGS) entry which is preliminary data.</text>
</comment>
<feature type="compositionally biased region" description="Low complexity" evidence="1">
    <location>
        <begin position="22"/>
        <end position="32"/>
    </location>
</feature>
<protein>
    <recommendedName>
        <fullName evidence="5">Lipoprotein</fullName>
    </recommendedName>
</protein>
<gene>
    <name evidence="3" type="ORF">LQV63_06145</name>
</gene>
<keyword evidence="4" id="KW-1185">Reference proteome</keyword>
<feature type="region of interest" description="Disordered" evidence="1">
    <location>
        <begin position="22"/>
        <end position="80"/>
    </location>
</feature>
<name>A0ABS8YBF1_9BACL</name>
<evidence type="ECO:0000313" key="3">
    <source>
        <dbReference type="EMBL" id="MCE5168886.1"/>
    </source>
</evidence>